<dbReference type="InterPro" id="IPR002104">
    <property type="entry name" value="Integrase_catalytic"/>
</dbReference>
<evidence type="ECO:0000313" key="5">
    <source>
        <dbReference type="EMBL" id="MQY05083.1"/>
    </source>
</evidence>
<dbReference type="Proteomes" id="UP000487268">
    <property type="component" value="Unassembled WGS sequence"/>
</dbReference>
<reference evidence="5 6" key="1">
    <citation type="submission" date="2019-10" db="EMBL/GenBank/DDBJ databases">
        <title>Actinomadura rubteroloni sp. nov. and Actinomadura macrotermitis sp. nov., isolated from the gut of fungus growing-termite Macrotermes natalensis.</title>
        <authorList>
            <person name="Benndorf R."/>
            <person name="Martin K."/>
            <person name="Kuefner M."/>
            <person name="De Beer W."/>
            <person name="Kaster A.-K."/>
            <person name="Vollmers J."/>
            <person name="Poulsen M."/>
            <person name="Beemelmanns C."/>
        </authorList>
    </citation>
    <scope>NUCLEOTIDE SEQUENCE [LARGE SCALE GENOMIC DNA]</scope>
    <source>
        <strain evidence="5 6">RB68</strain>
    </source>
</reference>
<dbReference type="GO" id="GO:0006310">
    <property type="term" value="P:DNA recombination"/>
    <property type="evidence" value="ECO:0007669"/>
    <property type="project" value="UniProtKB-KW"/>
</dbReference>
<evidence type="ECO:0000256" key="1">
    <source>
        <dbReference type="ARBA" id="ARBA00023125"/>
    </source>
</evidence>
<evidence type="ECO:0000259" key="4">
    <source>
        <dbReference type="PROSITE" id="PS51898"/>
    </source>
</evidence>
<dbReference type="RefSeq" id="WP_153533201.1">
    <property type="nucleotide sequence ID" value="NZ_WEGH01000002.1"/>
</dbReference>
<dbReference type="PROSITE" id="PS51898">
    <property type="entry name" value="TYR_RECOMBINASE"/>
    <property type="match status" value="1"/>
</dbReference>
<keyword evidence="6" id="KW-1185">Reference proteome</keyword>
<organism evidence="5 6">
    <name type="scientific">Actinomadura macrotermitis</name>
    <dbReference type="NCBI Taxonomy" id="2585200"/>
    <lineage>
        <taxon>Bacteria</taxon>
        <taxon>Bacillati</taxon>
        <taxon>Actinomycetota</taxon>
        <taxon>Actinomycetes</taxon>
        <taxon>Streptosporangiales</taxon>
        <taxon>Thermomonosporaceae</taxon>
        <taxon>Actinomadura</taxon>
    </lineage>
</organism>
<dbReference type="InterPro" id="IPR013762">
    <property type="entry name" value="Integrase-like_cat_sf"/>
</dbReference>
<dbReference type="SUPFAM" id="SSF56349">
    <property type="entry name" value="DNA breaking-rejoining enzymes"/>
    <property type="match status" value="1"/>
</dbReference>
<dbReference type="GO" id="GO:0003677">
    <property type="term" value="F:DNA binding"/>
    <property type="evidence" value="ECO:0007669"/>
    <property type="project" value="UniProtKB-KW"/>
</dbReference>
<dbReference type="GO" id="GO:0015074">
    <property type="term" value="P:DNA integration"/>
    <property type="evidence" value="ECO:0007669"/>
    <property type="project" value="InterPro"/>
</dbReference>
<keyword evidence="2" id="KW-0233">DNA recombination</keyword>
<dbReference type="OrthoDB" id="9805859at2"/>
<dbReference type="InterPro" id="IPR010998">
    <property type="entry name" value="Integrase_recombinase_N"/>
</dbReference>
<dbReference type="AlphaFoldDB" id="A0A7K0BV79"/>
<sequence>MIKLYRDLVTSGGRDGKGLSPRTVAYVHAVLRKASEDAVLVDQLIPSNPVERAKRSRTPHPEPGKIWTPEQLGAFLRTAQKHRLSAFFHLAAYMGAWRGELLNLRWRDVDLDSRTIQIRGSSRSSPVSASRGRPRADGPGW</sequence>
<feature type="compositionally biased region" description="Low complexity" evidence="3">
    <location>
        <begin position="120"/>
        <end position="131"/>
    </location>
</feature>
<evidence type="ECO:0000256" key="3">
    <source>
        <dbReference type="SAM" id="MobiDB-lite"/>
    </source>
</evidence>
<dbReference type="EMBL" id="WEGH01000002">
    <property type="protein sequence ID" value="MQY05083.1"/>
    <property type="molecule type" value="Genomic_DNA"/>
</dbReference>
<dbReference type="InterPro" id="IPR011010">
    <property type="entry name" value="DNA_brk_join_enz"/>
</dbReference>
<dbReference type="Gene3D" id="1.10.150.130">
    <property type="match status" value="1"/>
</dbReference>
<feature type="domain" description="Tyr recombinase" evidence="4">
    <location>
        <begin position="62"/>
        <end position="141"/>
    </location>
</feature>
<name>A0A7K0BV79_9ACTN</name>
<keyword evidence="1" id="KW-0238">DNA-binding</keyword>
<feature type="region of interest" description="Disordered" evidence="3">
    <location>
        <begin position="120"/>
        <end position="141"/>
    </location>
</feature>
<evidence type="ECO:0000256" key="2">
    <source>
        <dbReference type="ARBA" id="ARBA00023172"/>
    </source>
</evidence>
<evidence type="ECO:0000313" key="6">
    <source>
        <dbReference type="Proteomes" id="UP000487268"/>
    </source>
</evidence>
<gene>
    <name evidence="5" type="ORF">ACRB68_31470</name>
</gene>
<comment type="caution">
    <text evidence="5">The sequence shown here is derived from an EMBL/GenBank/DDBJ whole genome shotgun (WGS) entry which is preliminary data.</text>
</comment>
<protein>
    <recommendedName>
        <fullName evidence="4">Tyr recombinase domain-containing protein</fullName>
    </recommendedName>
</protein>
<proteinExistence type="predicted"/>
<dbReference type="Gene3D" id="1.10.443.10">
    <property type="entry name" value="Intergrase catalytic core"/>
    <property type="match status" value="1"/>
</dbReference>
<accession>A0A7K0BV79</accession>